<reference evidence="1" key="2">
    <citation type="journal article" date="2015" name="Fish Shellfish Immunol.">
        <title>Early steps in the European eel (Anguilla anguilla)-Vibrio vulnificus interaction in the gills: Role of the RtxA13 toxin.</title>
        <authorList>
            <person name="Callol A."/>
            <person name="Pajuelo D."/>
            <person name="Ebbesson L."/>
            <person name="Teles M."/>
            <person name="MacKenzie S."/>
            <person name="Amaro C."/>
        </authorList>
    </citation>
    <scope>NUCLEOTIDE SEQUENCE</scope>
</reference>
<dbReference type="EMBL" id="GBXM01097382">
    <property type="protein sequence ID" value="JAH11195.1"/>
    <property type="molecule type" value="Transcribed_RNA"/>
</dbReference>
<organism evidence="1">
    <name type="scientific">Anguilla anguilla</name>
    <name type="common">European freshwater eel</name>
    <name type="synonym">Muraena anguilla</name>
    <dbReference type="NCBI Taxonomy" id="7936"/>
    <lineage>
        <taxon>Eukaryota</taxon>
        <taxon>Metazoa</taxon>
        <taxon>Chordata</taxon>
        <taxon>Craniata</taxon>
        <taxon>Vertebrata</taxon>
        <taxon>Euteleostomi</taxon>
        <taxon>Actinopterygii</taxon>
        <taxon>Neopterygii</taxon>
        <taxon>Teleostei</taxon>
        <taxon>Anguilliformes</taxon>
        <taxon>Anguillidae</taxon>
        <taxon>Anguilla</taxon>
    </lineage>
</organism>
<reference evidence="1" key="1">
    <citation type="submission" date="2014-11" db="EMBL/GenBank/DDBJ databases">
        <authorList>
            <person name="Amaro Gonzalez C."/>
        </authorList>
    </citation>
    <scope>NUCLEOTIDE SEQUENCE</scope>
</reference>
<protein>
    <submittedName>
        <fullName evidence="1">Uncharacterized protein</fullName>
    </submittedName>
</protein>
<dbReference type="AlphaFoldDB" id="A0A0E9Q4B7"/>
<proteinExistence type="predicted"/>
<accession>A0A0E9Q4B7</accession>
<sequence>MHVFSKKAFVLVSVWKHYC</sequence>
<name>A0A0E9Q4B7_ANGAN</name>
<evidence type="ECO:0000313" key="1">
    <source>
        <dbReference type="EMBL" id="JAH11195.1"/>
    </source>
</evidence>